<dbReference type="PROSITE" id="PS51257">
    <property type="entry name" value="PROKAR_LIPOPROTEIN"/>
    <property type="match status" value="1"/>
</dbReference>
<name>K0AVV9_GOTA9</name>
<dbReference type="Gene3D" id="3.40.190.10">
    <property type="entry name" value="Periplasmic binding protein-like II"/>
    <property type="match status" value="1"/>
</dbReference>
<comment type="similarity">
    <text evidence="2">Belongs to the bacterial solute-binding protein 5 family.</text>
</comment>
<feature type="domain" description="Solute-binding protein family 5" evidence="5">
    <location>
        <begin position="89"/>
        <end position="491"/>
    </location>
</feature>
<evidence type="ECO:0000313" key="6">
    <source>
        <dbReference type="EMBL" id="AFS78008.1"/>
    </source>
</evidence>
<sequence>MNFRKIISIIFTILLSLSLISCKDNKIVGKDGNKKEDQIDTTNKVVGGEMIVPITRTKALNPIIIGDSSMYYFDKLMFEGLFKLDKNLEPKELLAESYSINGDGSINISLRKDVKWHDGETLKSSDVKFTVDTIKYGLSNGKHAGTIPEIYKSGGISDINYIKDIYISDDYNMTIYFEGVGSNILEILTFPIIPEHAFRNGTTEDKVAYEKALDIKEYKPIGTGPYKQGKYDKLKSIELKVNDEYWGSKPYIKTIIGKVLKDEELALTSFESGQVDIAFSMGVDWEKYSQGEKVKVHEFPSQQYEFLAFNFKDKMFEGEKGLAIRKAIAYGINRDSIINKVYLGHATKTDVPINPNSWLVSKDAKNIYKYNVKKARDILEKAGWQDKDGDGLFEDEDNKKISIKLTTNSYNGLRTRALDMIAEDLKNIGIEAIKDYQQINESDINEELVEKDWTNFQKKIKTGKFEIALLGWETSFTQDISFMFRKGSPDNFMKYENPEMDESLDKIYYSLTKEEKRRITEKHKR</sequence>
<dbReference type="HOGENOM" id="CLU_017028_8_6_9"/>
<evidence type="ECO:0000256" key="2">
    <source>
        <dbReference type="ARBA" id="ARBA00005695"/>
    </source>
</evidence>
<dbReference type="InterPro" id="IPR030678">
    <property type="entry name" value="Peptide/Ni-bd"/>
</dbReference>
<dbReference type="SUPFAM" id="SSF53850">
    <property type="entry name" value="Periplasmic binding protein-like II"/>
    <property type="match status" value="1"/>
</dbReference>
<dbReference type="eggNOG" id="COG0747">
    <property type="taxonomic scope" value="Bacteria"/>
</dbReference>
<dbReference type="RefSeq" id="WP_014967145.1">
    <property type="nucleotide sequence ID" value="NC_018664.1"/>
</dbReference>
<dbReference type="Proteomes" id="UP000006094">
    <property type="component" value="Chromosome"/>
</dbReference>
<dbReference type="GO" id="GO:0015833">
    <property type="term" value="P:peptide transport"/>
    <property type="evidence" value="ECO:0007669"/>
    <property type="project" value="TreeGrafter"/>
</dbReference>
<dbReference type="STRING" id="1128398.Curi_c09930"/>
<dbReference type="KEGG" id="cad:Curi_c09930"/>
<dbReference type="Gene3D" id="3.10.105.10">
    <property type="entry name" value="Dipeptide-binding Protein, Domain 3"/>
    <property type="match status" value="1"/>
</dbReference>
<proteinExistence type="inferred from homology"/>
<reference evidence="6 7" key="1">
    <citation type="journal article" date="2012" name="PLoS ONE">
        <title>The purine-utilizing bacterium Clostridium acidurici 9a: a genome-guided metabolic reconsideration.</title>
        <authorList>
            <person name="Hartwich K."/>
            <person name="Poehlein A."/>
            <person name="Daniel R."/>
        </authorList>
    </citation>
    <scope>NUCLEOTIDE SEQUENCE [LARGE SCALE GENOMIC DNA]</scope>
    <source>
        <strain evidence="7">ATCC 7906 / DSM 604 / BCRC 14475 / CIP 104303 / KCTC 5404 / NCIMB 10678 / 9a</strain>
    </source>
</reference>
<dbReference type="InterPro" id="IPR023765">
    <property type="entry name" value="SBP_5_CS"/>
</dbReference>
<evidence type="ECO:0000256" key="3">
    <source>
        <dbReference type="ARBA" id="ARBA00022448"/>
    </source>
</evidence>
<dbReference type="PIRSF" id="PIRSF002741">
    <property type="entry name" value="MppA"/>
    <property type="match status" value="1"/>
</dbReference>
<keyword evidence="3" id="KW-0813">Transport</keyword>
<keyword evidence="4" id="KW-0732">Signal</keyword>
<dbReference type="PANTHER" id="PTHR30290:SF9">
    <property type="entry name" value="OLIGOPEPTIDE-BINDING PROTEIN APPA"/>
    <property type="match status" value="1"/>
</dbReference>
<dbReference type="GO" id="GO:0042597">
    <property type="term" value="C:periplasmic space"/>
    <property type="evidence" value="ECO:0007669"/>
    <property type="project" value="UniProtKB-ARBA"/>
</dbReference>
<dbReference type="AlphaFoldDB" id="K0AVV9"/>
<dbReference type="GO" id="GO:1904680">
    <property type="term" value="F:peptide transmembrane transporter activity"/>
    <property type="evidence" value="ECO:0007669"/>
    <property type="project" value="TreeGrafter"/>
</dbReference>
<accession>K0AVV9</accession>
<dbReference type="Gene3D" id="3.90.76.10">
    <property type="entry name" value="Dipeptide-binding Protein, Domain 1"/>
    <property type="match status" value="1"/>
</dbReference>
<dbReference type="GO" id="GO:0043190">
    <property type="term" value="C:ATP-binding cassette (ABC) transporter complex"/>
    <property type="evidence" value="ECO:0007669"/>
    <property type="project" value="InterPro"/>
</dbReference>
<dbReference type="InterPro" id="IPR039424">
    <property type="entry name" value="SBP_5"/>
</dbReference>
<evidence type="ECO:0000256" key="1">
    <source>
        <dbReference type="ARBA" id="ARBA00004193"/>
    </source>
</evidence>
<gene>
    <name evidence="6" type="primary">appA</name>
    <name evidence="6" type="ordered locus">Curi_c09930</name>
</gene>
<dbReference type="CDD" id="cd08513">
    <property type="entry name" value="PBP2_thermophilic_Hb8_like"/>
    <property type="match status" value="1"/>
</dbReference>
<dbReference type="Pfam" id="PF00496">
    <property type="entry name" value="SBP_bac_5"/>
    <property type="match status" value="1"/>
</dbReference>
<dbReference type="EMBL" id="CP003326">
    <property type="protein sequence ID" value="AFS78008.1"/>
    <property type="molecule type" value="Genomic_DNA"/>
</dbReference>
<protein>
    <submittedName>
        <fullName evidence="6">Oligopeptide ABC transport system substrate binding protein AppA</fullName>
    </submittedName>
</protein>
<keyword evidence="7" id="KW-1185">Reference proteome</keyword>
<evidence type="ECO:0000259" key="5">
    <source>
        <dbReference type="Pfam" id="PF00496"/>
    </source>
</evidence>
<evidence type="ECO:0000313" key="7">
    <source>
        <dbReference type="Proteomes" id="UP000006094"/>
    </source>
</evidence>
<dbReference type="OrthoDB" id="9772924at2"/>
<dbReference type="PANTHER" id="PTHR30290">
    <property type="entry name" value="PERIPLASMIC BINDING COMPONENT OF ABC TRANSPORTER"/>
    <property type="match status" value="1"/>
</dbReference>
<evidence type="ECO:0000256" key="4">
    <source>
        <dbReference type="ARBA" id="ARBA00022729"/>
    </source>
</evidence>
<organism evidence="6 7">
    <name type="scientific">Gottschalkia acidurici (strain ATCC 7906 / DSM 604 / BCRC 14475 / CIP 104303 / KCTC 5404 / NCIMB 10678 / 9a)</name>
    <name type="common">Clostridium acidurici</name>
    <dbReference type="NCBI Taxonomy" id="1128398"/>
    <lineage>
        <taxon>Bacteria</taxon>
        <taxon>Bacillati</taxon>
        <taxon>Bacillota</taxon>
        <taxon>Tissierellia</taxon>
        <taxon>Tissierellales</taxon>
        <taxon>Gottschalkiaceae</taxon>
        <taxon>Gottschalkia</taxon>
    </lineage>
</organism>
<dbReference type="InterPro" id="IPR000914">
    <property type="entry name" value="SBP_5_dom"/>
</dbReference>
<dbReference type="PROSITE" id="PS01040">
    <property type="entry name" value="SBP_BACTERIAL_5"/>
    <property type="match status" value="1"/>
</dbReference>
<comment type="subcellular location">
    <subcellularLocation>
        <location evidence="1">Cell membrane</location>
        <topology evidence="1">Lipid-anchor</topology>
    </subcellularLocation>
</comment>